<dbReference type="EMBL" id="JBFOLK010000007">
    <property type="protein sequence ID" value="KAL2499857.1"/>
    <property type="molecule type" value="Genomic_DNA"/>
</dbReference>
<accession>A0ABD1SGJ8</accession>
<gene>
    <name evidence="2" type="ORF">Adt_25407</name>
</gene>
<sequence>MSTGKDLTALKAMEKTRQRLENRKGDLTESASQTSRYSVENSVSDPDIRLSTWRDRRNNSQLPTMKGTVPPKRLEPSIMIMKPARVIDKIKMSSSTPVPAPDKSHLRKLRTRDSTSNQENSVHKHPGKDLTPRE</sequence>
<feature type="region of interest" description="Disordered" evidence="1">
    <location>
        <begin position="20"/>
        <end position="75"/>
    </location>
</feature>
<protein>
    <submittedName>
        <fullName evidence="2">DUF4378 domain-containing protein</fullName>
    </submittedName>
</protein>
<dbReference type="AlphaFoldDB" id="A0ABD1SGJ8"/>
<proteinExistence type="predicted"/>
<dbReference type="Proteomes" id="UP001604336">
    <property type="component" value="Unassembled WGS sequence"/>
</dbReference>
<evidence type="ECO:0000313" key="2">
    <source>
        <dbReference type="EMBL" id="KAL2499857.1"/>
    </source>
</evidence>
<feature type="compositionally biased region" description="Basic and acidic residues" evidence="1">
    <location>
        <begin position="46"/>
        <end position="58"/>
    </location>
</feature>
<evidence type="ECO:0000256" key="1">
    <source>
        <dbReference type="SAM" id="MobiDB-lite"/>
    </source>
</evidence>
<organism evidence="2 3">
    <name type="scientific">Abeliophyllum distichum</name>
    <dbReference type="NCBI Taxonomy" id="126358"/>
    <lineage>
        <taxon>Eukaryota</taxon>
        <taxon>Viridiplantae</taxon>
        <taxon>Streptophyta</taxon>
        <taxon>Embryophyta</taxon>
        <taxon>Tracheophyta</taxon>
        <taxon>Spermatophyta</taxon>
        <taxon>Magnoliopsida</taxon>
        <taxon>eudicotyledons</taxon>
        <taxon>Gunneridae</taxon>
        <taxon>Pentapetalae</taxon>
        <taxon>asterids</taxon>
        <taxon>lamiids</taxon>
        <taxon>Lamiales</taxon>
        <taxon>Oleaceae</taxon>
        <taxon>Forsythieae</taxon>
        <taxon>Abeliophyllum</taxon>
    </lineage>
</organism>
<name>A0ABD1SGJ8_9LAMI</name>
<feature type="region of interest" description="Disordered" evidence="1">
    <location>
        <begin position="90"/>
        <end position="134"/>
    </location>
</feature>
<feature type="compositionally biased region" description="Polar residues" evidence="1">
    <location>
        <begin position="29"/>
        <end position="44"/>
    </location>
</feature>
<evidence type="ECO:0000313" key="3">
    <source>
        <dbReference type="Proteomes" id="UP001604336"/>
    </source>
</evidence>
<comment type="caution">
    <text evidence="2">The sequence shown here is derived from an EMBL/GenBank/DDBJ whole genome shotgun (WGS) entry which is preliminary data.</text>
</comment>
<reference evidence="3" key="1">
    <citation type="submission" date="2024-07" db="EMBL/GenBank/DDBJ databases">
        <title>Two chromosome-level genome assemblies of Korean endemic species Abeliophyllum distichum and Forsythia ovata (Oleaceae).</title>
        <authorList>
            <person name="Jang H."/>
        </authorList>
    </citation>
    <scope>NUCLEOTIDE SEQUENCE [LARGE SCALE GENOMIC DNA]</scope>
</reference>
<keyword evidence="3" id="KW-1185">Reference proteome</keyword>